<dbReference type="RefSeq" id="WP_221258482.1">
    <property type="nucleotide sequence ID" value="NZ_AP024749.1"/>
</dbReference>
<evidence type="ECO:0000256" key="3">
    <source>
        <dbReference type="ARBA" id="ARBA00012847"/>
    </source>
</evidence>
<evidence type="ECO:0000313" key="13">
    <source>
        <dbReference type="Proteomes" id="UP000825258"/>
    </source>
</evidence>
<dbReference type="InterPro" id="IPR007886">
    <property type="entry name" value="AlaDH/PNT_N"/>
</dbReference>
<dbReference type="Pfam" id="PF05222">
    <property type="entry name" value="AlaDh_PNT_N"/>
    <property type="match status" value="1"/>
</dbReference>
<dbReference type="SMART" id="SM01003">
    <property type="entry name" value="AlaDh_PNT_N"/>
    <property type="match status" value="1"/>
</dbReference>
<dbReference type="PIRSF" id="PIRSF018250">
    <property type="entry name" value="Saccharopine_DH_Lys"/>
    <property type="match status" value="1"/>
</dbReference>
<evidence type="ECO:0000256" key="8">
    <source>
        <dbReference type="ARBA" id="ARBA00033228"/>
    </source>
</evidence>
<evidence type="ECO:0000256" key="6">
    <source>
        <dbReference type="ARBA" id="ARBA00023002"/>
    </source>
</evidence>
<gene>
    <name evidence="12" type="ORF">KK2020170_22670</name>
</gene>
<dbReference type="Proteomes" id="UP000825258">
    <property type="component" value="Chromosome"/>
</dbReference>
<dbReference type="InterPro" id="IPR051168">
    <property type="entry name" value="AASS"/>
</dbReference>
<protein>
    <recommendedName>
        <fullName evidence="4">Saccharopine dehydrogenase [NAD(+), L-lysine-forming]</fullName>
        <ecNumber evidence="3">1.5.1.7</ecNumber>
    </recommendedName>
    <alternativeName>
        <fullName evidence="8">Lysine--2-oxoglutarate reductase</fullName>
    </alternativeName>
</protein>
<accession>A0ABM7S7L9</accession>
<dbReference type="SUPFAM" id="SSF52283">
    <property type="entry name" value="Formate/glycerate dehydrogenase catalytic domain-like"/>
    <property type="match status" value="1"/>
</dbReference>
<evidence type="ECO:0000259" key="10">
    <source>
        <dbReference type="SMART" id="SM01002"/>
    </source>
</evidence>
<comment type="pathway">
    <text evidence="1">Amino-acid biosynthesis; L-lysine biosynthesis via AAA pathway; L-lysine from L-alpha-aminoadipate (fungal route): step 3/3.</text>
</comment>
<evidence type="ECO:0000313" key="12">
    <source>
        <dbReference type="EMBL" id="BCY29399.1"/>
    </source>
</evidence>
<dbReference type="InterPro" id="IPR027281">
    <property type="entry name" value="Lys1"/>
</dbReference>
<feature type="domain" description="Alanine dehydrogenase/pyridine nucleotide transhydrogenase N-terminal" evidence="11">
    <location>
        <begin position="4"/>
        <end position="136"/>
    </location>
</feature>
<dbReference type="PANTHER" id="PTHR11133:SF22">
    <property type="entry name" value="ALPHA-AMINOADIPIC SEMIALDEHYDE SYNTHASE, MITOCHONDRIAL"/>
    <property type="match status" value="1"/>
</dbReference>
<feature type="domain" description="Alanine dehydrogenase/pyridine nucleotide transhydrogenase NAD(H)-binding" evidence="10">
    <location>
        <begin position="167"/>
        <end position="338"/>
    </location>
</feature>
<dbReference type="InterPro" id="IPR007698">
    <property type="entry name" value="AlaDH/PNT_NAD(H)-bd"/>
</dbReference>
<evidence type="ECO:0000256" key="9">
    <source>
        <dbReference type="ARBA" id="ARBA00047860"/>
    </source>
</evidence>
<dbReference type="EC" id="1.5.1.7" evidence="3"/>
<evidence type="ECO:0000259" key="11">
    <source>
        <dbReference type="SMART" id="SM01003"/>
    </source>
</evidence>
<dbReference type="SMART" id="SM01002">
    <property type="entry name" value="AlaDh_PNT_C"/>
    <property type="match status" value="1"/>
</dbReference>
<name>A0ABM7S7L9_9FLAO</name>
<sequence length="400" mass="45490">MTFGIIKERKTPPDRRVVFSPDELTRLQAQFPQANIKVESSDIRVFSDETYLEKGFEVTTDMDDCDVLIGVKEVPIEALIPNKKYFFFSHTIKKQPYNRKLLKAILDKNIELFDHETIVDEKNHRLIGFGRYAGIVGAYNGIRAFGLKYDLFDIAKAETLPDQKALIERLRKNRLPNIKIVLTGRGKVAYGAKEMLDGMKLKEVSVENYLTKSYDEPVYTFIDVHDYNKRKDGGEFDKKEFYSQPELYESNFERFAEVSDMLITGHFYGNGAPVILSREMLRSPKCKLKVVADVSCDIDGPIACTIKPSTIAEPNYGYLPSEHKEVAFNHPAAITVMAVDNLPCELPKDASEGFGEVFLERVIPAFFNNDADGILQRAKITENGKLTERFAYLQSYVDGK</sequence>
<keyword evidence="5" id="KW-0028">Amino-acid biosynthesis</keyword>
<evidence type="ECO:0000256" key="4">
    <source>
        <dbReference type="ARBA" id="ARBA00021221"/>
    </source>
</evidence>
<evidence type="ECO:0000256" key="1">
    <source>
        <dbReference type="ARBA" id="ARBA00004884"/>
    </source>
</evidence>
<organism evidence="12 13">
    <name type="scientific">Flavobacterium okayamense</name>
    <dbReference type="NCBI Taxonomy" id="2830782"/>
    <lineage>
        <taxon>Bacteria</taxon>
        <taxon>Pseudomonadati</taxon>
        <taxon>Bacteroidota</taxon>
        <taxon>Flavobacteriia</taxon>
        <taxon>Flavobacteriales</taxon>
        <taxon>Flavobacteriaceae</taxon>
        <taxon>Flavobacterium</taxon>
    </lineage>
</organism>
<dbReference type="Pfam" id="PF01262">
    <property type="entry name" value="AlaDh_PNT_C"/>
    <property type="match status" value="1"/>
</dbReference>
<dbReference type="Gene3D" id="3.40.50.720">
    <property type="entry name" value="NAD(P)-binding Rossmann-like Domain"/>
    <property type="match status" value="2"/>
</dbReference>
<reference evidence="12 13" key="1">
    <citation type="submission" date="2021-06" db="EMBL/GenBank/DDBJ databases">
        <title>Whole genome sequences of Flavobacterium sp. KK2020170 and assembly.</title>
        <authorList>
            <person name="Kitahara K."/>
            <person name="Miyoshi S."/>
            <person name="Uesaka K."/>
        </authorList>
    </citation>
    <scope>NUCLEOTIDE SEQUENCE [LARGE SCALE GENOMIC DNA]</scope>
    <source>
        <strain evidence="12 13">KK2020170</strain>
    </source>
</reference>
<evidence type="ECO:0000256" key="5">
    <source>
        <dbReference type="ARBA" id="ARBA00022605"/>
    </source>
</evidence>
<keyword evidence="7" id="KW-1015">Disulfide bond</keyword>
<dbReference type="EMBL" id="AP024749">
    <property type="protein sequence ID" value="BCY29399.1"/>
    <property type="molecule type" value="Genomic_DNA"/>
</dbReference>
<keyword evidence="13" id="KW-1185">Reference proteome</keyword>
<comment type="catalytic activity">
    <reaction evidence="9">
        <text>L-saccharopine + NAD(+) + H2O = L-lysine + 2-oxoglutarate + NADH + H(+)</text>
        <dbReference type="Rhea" id="RHEA:12440"/>
        <dbReference type="ChEBI" id="CHEBI:15377"/>
        <dbReference type="ChEBI" id="CHEBI:15378"/>
        <dbReference type="ChEBI" id="CHEBI:16810"/>
        <dbReference type="ChEBI" id="CHEBI:32551"/>
        <dbReference type="ChEBI" id="CHEBI:57540"/>
        <dbReference type="ChEBI" id="CHEBI:57945"/>
        <dbReference type="ChEBI" id="CHEBI:57951"/>
        <dbReference type="EC" id="1.5.1.7"/>
    </reaction>
</comment>
<keyword evidence="6" id="KW-0560">Oxidoreductase</keyword>
<comment type="subunit">
    <text evidence="2">Monomer.</text>
</comment>
<evidence type="ECO:0000256" key="2">
    <source>
        <dbReference type="ARBA" id="ARBA00011245"/>
    </source>
</evidence>
<dbReference type="PANTHER" id="PTHR11133">
    <property type="entry name" value="SACCHAROPINE DEHYDROGENASE"/>
    <property type="match status" value="1"/>
</dbReference>
<proteinExistence type="predicted"/>
<evidence type="ECO:0000256" key="7">
    <source>
        <dbReference type="ARBA" id="ARBA00023157"/>
    </source>
</evidence>
<dbReference type="CDD" id="cd05199">
    <property type="entry name" value="SDH_like"/>
    <property type="match status" value="1"/>
</dbReference>
<dbReference type="PROSITE" id="PS50890">
    <property type="entry name" value="PUA"/>
    <property type="match status" value="1"/>
</dbReference>